<keyword evidence="3" id="KW-0808">Transferase</keyword>
<sequence length="169" mass="18572">MSTPRTHNLTHPRTRSRLRHALILAVVASVTGLATPLAAQAQLSPAAAESLASYFDFIDANGGTLMAEQIPAEDYRRLHVLDVRDASQYAVSHIPGAVNIEWRQVFAERARLPKDRTVLVYCNTSSFAAQVAMALRMDGMENVRVLRGGYTEWKARGGMDAHARASQAR</sequence>
<evidence type="ECO:0000313" key="3">
    <source>
        <dbReference type="EMBL" id="RZS54930.1"/>
    </source>
</evidence>
<dbReference type="Gene3D" id="3.40.250.10">
    <property type="entry name" value="Rhodanese-like domain"/>
    <property type="match status" value="1"/>
</dbReference>
<evidence type="ECO:0000313" key="4">
    <source>
        <dbReference type="Proteomes" id="UP000293433"/>
    </source>
</evidence>
<dbReference type="PROSITE" id="PS50206">
    <property type="entry name" value="RHODANESE_3"/>
    <property type="match status" value="1"/>
</dbReference>
<dbReference type="GO" id="GO:0004792">
    <property type="term" value="F:thiosulfate-cyanide sulfurtransferase activity"/>
    <property type="evidence" value="ECO:0007669"/>
    <property type="project" value="InterPro"/>
</dbReference>
<proteinExistence type="predicted"/>
<dbReference type="AlphaFoldDB" id="A0A4V2EW67"/>
<keyword evidence="4" id="KW-1185">Reference proteome</keyword>
<dbReference type="Proteomes" id="UP000293433">
    <property type="component" value="Unassembled WGS sequence"/>
</dbReference>
<dbReference type="CDD" id="cd00158">
    <property type="entry name" value="RHOD"/>
    <property type="match status" value="1"/>
</dbReference>
<evidence type="ECO:0000259" key="2">
    <source>
        <dbReference type="PROSITE" id="PS50206"/>
    </source>
</evidence>
<dbReference type="PROSITE" id="PS00380">
    <property type="entry name" value="RHODANESE_1"/>
    <property type="match status" value="1"/>
</dbReference>
<dbReference type="PANTHER" id="PTHR43031">
    <property type="entry name" value="FAD-DEPENDENT OXIDOREDUCTASE"/>
    <property type="match status" value="1"/>
</dbReference>
<feature type="chain" id="PRO_5020217579" evidence="1">
    <location>
        <begin position="42"/>
        <end position="169"/>
    </location>
</feature>
<dbReference type="Pfam" id="PF00581">
    <property type="entry name" value="Rhodanese"/>
    <property type="match status" value="1"/>
</dbReference>
<dbReference type="PANTHER" id="PTHR43031:SF1">
    <property type="entry name" value="PYRIDINE NUCLEOTIDE-DISULPHIDE OXIDOREDUCTASE"/>
    <property type="match status" value="1"/>
</dbReference>
<comment type="caution">
    <text evidence="3">The sequence shown here is derived from an EMBL/GenBank/DDBJ whole genome shotgun (WGS) entry which is preliminary data.</text>
</comment>
<dbReference type="InterPro" id="IPR001763">
    <property type="entry name" value="Rhodanese-like_dom"/>
</dbReference>
<dbReference type="EMBL" id="SGWV01000009">
    <property type="protein sequence ID" value="RZS54930.1"/>
    <property type="molecule type" value="Genomic_DNA"/>
</dbReference>
<protein>
    <submittedName>
        <fullName evidence="3">Rhodanese-related sulfurtransferase</fullName>
    </submittedName>
</protein>
<dbReference type="InterPro" id="IPR001307">
    <property type="entry name" value="Thiosulphate_STrfase_CS"/>
</dbReference>
<dbReference type="InterPro" id="IPR036873">
    <property type="entry name" value="Rhodanese-like_dom_sf"/>
</dbReference>
<dbReference type="RefSeq" id="WP_130482239.1">
    <property type="nucleotide sequence ID" value="NZ_SGWV01000009.1"/>
</dbReference>
<feature type="domain" description="Rhodanese" evidence="2">
    <location>
        <begin position="74"/>
        <end position="162"/>
    </location>
</feature>
<feature type="signal peptide" evidence="1">
    <location>
        <begin position="1"/>
        <end position="41"/>
    </location>
</feature>
<dbReference type="SMART" id="SM00450">
    <property type="entry name" value="RHOD"/>
    <property type="match status" value="1"/>
</dbReference>
<reference evidence="3 4" key="1">
    <citation type="submission" date="2019-02" db="EMBL/GenBank/DDBJ databases">
        <title>Genomic Encyclopedia of Type Strains, Phase IV (KMG-IV): sequencing the most valuable type-strain genomes for metagenomic binning, comparative biology and taxonomic classification.</title>
        <authorList>
            <person name="Goeker M."/>
        </authorList>
    </citation>
    <scope>NUCLEOTIDE SEQUENCE [LARGE SCALE GENOMIC DNA]</scope>
    <source>
        <strain evidence="3 4">DSM 10617</strain>
    </source>
</reference>
<keyword evidence="1" id="KW-0732">Signal</keyword>
<dbReference type="SUPFAM" id="SSF52821">
    <property type="entry name" value="Rhodanese/Cell cycle control phosphatase"/>
    <property type="match status" value="1"/>
</dbReference>
<gene>
    <name evidence="3" type="ORF">EV685_2416</name>
</gene>
<evidence type="ECO:0000256" key="1">
    <source>
        <dbReference type="SAM" id="SignalP"/>
    </source>
</evidence>
<accession>A0A4V2EW67</accession>
<organism evidence="3 4">
    <name type="scientific">Sphaerotilus mobilis</name>
    <dbReference type="NCBI Taxonomy" id="47994"/>
    <lineage>
        <taxon>Bacteria</taxon>
        <taxon>Pseudomonadati</taxon>
        <taxon>Pseudomonadota</taxon>
        <taxon>Betaproteobacteria</taxon>
        <taxon>Burkholderiales</taxon>
        <taxon>Sphaerotilaceae</taxon>
        <taxon>Sphaerotilus</taxon>
    </lineage>
</organism>
<dbReference type="OrthoDB" id="9781034at2"/>
<name>A0A4V2EW67_9BURK</name>
<dbReference type="InterPro" id="IPR050229">
    <property type="entry name" value="GlpE_sulfurtransferase"/>
</dbReference>